<accession>A0ABW3DDZ1</accession>
<evidence type="ECO:0000259" key="1">
    <source>
        <dbReference type="Pfam" id="PF03372"/>
    </source>
</evidence>
<protein>
    <submittedName>
        <fullName evidence="2">Endonuclease/exonuclease/phosphatase family protein</fullName>
    </submittedName>
</protein>
<dbReference type="SUPFAM" id="SSF56219">
    <property type="entry name" value="DNase I-like"/>
    <property type="match status" value="1"/>
</dbReference>
<name>A0ABW3DDZ1_9BACL</name>
<dbReference type="PANTHER" id="PTHR14859">
    <property type="entry name" value="CALCOFLUOR WHITE HYPERSENSITIVE PROTEIN PRECURSOR"/>
    <property type="match status" value="1"/>
</dbReference>
<reference evidence="3" key="1">
    <citation type="journal article" date="2019" name="Int. J. Syst. Evol. Microbiol.">
        <title>The Global Catalogue of Microorganisms (GCM) 10K type strain sequencing project: providing services to taxonomists for standard genome sequencing and annotation.</title>
        <authorList>
            <consortium name="The Broad Institute Genomics Platform"/>
            <consortium name="The Broad Institute Genome Sequencing Center for Infectious Disease"/>
            <person name="Wu L."/>
            <person name="Ma J."/>
        </authorList>
    </citation>
    <scope>NUCLEOTIDE SEQUENCE [LARGE SCALE GENOMIC DNA]</scope>
    <source>
        <strain evidence="3">CCUG 57263</strain>
    </source>
</reference>
<dbReference type="InterPro" id="IPR036691">
    <property type="entry name" value="Endo/exonu/phosph_ase_sf"/>
</dbReference>
<evidence type="ECO:0000313" key="3">
    <source>
        <dbReference type="Proteomes" id="UP001597120"/>
    </source>
</evidence>
<dbReference type="Pfam" id="PF03372">
    <property type="entry name" value="Exo_endo_phos"/>
    <property type="match status" value="1"/>
</dbReference>
<dbReference type="PANTHER" id="PTHR14859:SF15">
    <property type="entry name" value="ENDONUCLEASE_EXONUCLEASE_PHOSPHATASE DOMAIN-CONTAINING PROTEIN"/>
    <property type="match status" value="1"/>
</dbReference>
<dbReference type="EMBL" id="JBHTIU010000081">
    <property type="protein sequence ID" value="MFD0871420.1"/>
    <property type="molecule type" value="Genomic_DNA"/>
</dbReference>
<dbReference type="Gene3D" id="3.60.10.10">
    <property type="entry name" value="Endonuclease/exonuclease/phosphatase"/>
    <property type="match status" value="1"/>
</dbReference>
<sequence length="264" mass="29937">MRSKKMEITVLTFNIHHGIGTDRKLDLERIARIIEHCQADVVALNEVDKHFSRRSGYVDQLGWLAERLGMNSVFGYAMSSKPARKTSLLHSRQYGNALLSRFPIIGHKNYIFASSALKLEDRALLEASILINGKPIALYVTHLSLIPFVQWKQAHMILQRMKQANLPAILLGDFNAKPHSRLWRKMTKRLTDACYQASAVPCPTYPSVRPKVQLDYIFVSHHLHIVSAEVIRMMPVASDHLPVKAVLKVQNSIEEANHSEGDRS</sequence>
<dbReference type="Proteomes" id="UP001597120">
    <property type="component" value="Unassembled WGS sequence"/>
</dbReference>
<proteinExistence type="predicted"/>
<keyword evidence="2" id="KW-0378">Hydrolase</keyword>
<evidence type="ECO:0000313" key="2">
    <source>
        <dbReference type="EMBL" id="MFD0871420.1"/>
    </source>
</evidence>
<comment type="caution">
    <text evidence="2">The sequence shown here is derived from an EMBL/GenBank/DDBJ whole genome shotgun (WGS) entry which is preliminary data.</text>
</comment>
<organism evidence="2 3">
    <name type="scientific">Paenibacillus residui</name>
    <dbReference type="NCBI Taxonomy" id="629724"/>
    <lineage>
        <taxon>Bacteria</taxon>
        <taxon>Bacillati</taxon>
        <taxon>Bacillota</taxon>
        <taxon>Bacilli</taxon>
        <taxon>Bacillales</taxon>
        <taxon>Paenibacillaceae</taxon>
        <taxon>Paenibacillus</taxon>
    </lineage>
</organism>
<keyword evidence="3" id="KW-1185">Reference proteome</keyword>
<dbReference type="InterPro" id="IPR051916">
    <property type="entry name" value="GPI-anchor_lipid_remodeler"/>
</dbReference>
<dbReference type="RefSeq" id="WP_144938450.1">
    <property type="nucleotide sequence ID" value="NZ_JBHTIU010000081.1"/>
</dbReference>
<gene>
    <name evidence="2" type="ORF">ACFQ03_19970</name>
</gene>
<dbReference type="InterPro" id="IPR005135">
    <property type="entry name" value="Endo/exonuclease/phosphatase"/>
</dbReference>
<keyword evidence="2" id="KW-0540">Nuclease</keyword>
<dbReference type="GO" id="GO:0004519">
    <property type="term" value="F:endonuclease activity"/>
    <property type="evidence" value="ECO:0007669"/>
    <property type="project" value="UniProtKB-KW"/>
</dbReference>
<feature type="domain" description="Endonuclease/exonuclease/phosphatase" evidence="1">
    <location>
        <begin position="11"/>
        <end position="240"/>
    </location>
</feature>
<keyword evidence="2" id="KW-0255">Endonuclease</keyword>